<dbReference type="AlphaFoldDB" id="E1QDW8"/>
<evidence type="ECO:0000259" key="2">
    <source>
        <dbReference type="Pfam" id="PF20068"/>
    </source>
</evidence>
<evidence type="ECO:0000313" key="4">
    <source>
        <dbReference type="Proteomes" id="UP000009047"/>
    </source>
</evidence>
<organism evidence="3 4">
    <name type="scientific">Desulfarculus baarsii (strain ATCC 33931 / DSM 2075 / LMG 7858 / VKM B-1802 / 2st14)</name>
    <dbReference type="NCBI Taxonomy" id="644282"/>
    <lineage>
        <taxon>Bacteria</taxon>
        <taxon>Pseudomonadati</taxon>
        <taxon>Thermodesulfobacteriota</taxon>
        <taxon>Desulfarculia</taxon>
        <taxon>Desulfarculales</taxon>
        <taxon>Desulfarculaceae</taxon>
        <taxon>Desulfarculus</taxon>
    </lineage>
</organism>
<dbReference type="InterPro" id="IPR027598">
    <property type="entry name" value="Amphi-Trp_dom"/>
</dbReference>
<evidence type="ECO:0000256" key="1">
    <source>
        <dbReference type="SAM" id="MobiDB-lite"/>
    </source>
</evidence>
<proteinExistence type="predicted"/>
<sequence length="141" mass="15005">MGKNEIEIKSSLNLAQAAGYLRDLAACLEQGRVVLQRGDEFMELCPAQNLELELEGAAKKGRQKISLELSWRLGHVEPTAQLKISAEAPTPPPVEEAAPEAPAAPVAAGETPVIVEAPAESLTKAETPEDEEKKAGRGGRK</sequence>
<dbReference type="NCBIfam" id="TIGR04354">
    <property type="entry name" value="amphi-Trp"/>
    <property type="match status" value="1"/>
</dbReference>
<dbReference type="STRING" id="644282.Deba_0379"/>
<protein>
    <recommendedName>
        <fullName evidence="2">Amphi-Trp domain-containing protein</fullName>
    </recommendedName>
</protein>
<accession>E1QDW8</accession>
<name>E1QDW8_DESB2</name>
<feature type="compositionally biased region" description="Low complexity" evidence="1">
    <location>
        <begin position="95"/>
        <end position="113"/>
    </location>
</feature>
<dbReference type="RefSeq" id="WP_013257210.1">
    <property type="nucleotide sequence ID" value="NC_014365.1"/>
</dbReference>
<evidence type="ECO:0000313" key="3">
    <source>
        <dbReference type="EMBL" id="ADK83754.1"/>
    </source>
</evidence>
<gene>
    <name evidence="3" type="ordered locus">Deba_0379</name>
</gene>
<dbReference type="eggNOG" id="ENOG5033A7I">
    <property type="taxonomic scope" value="Bacteria"/>
</dbReference>
<keyword evidence="4" id="KW-1185">Reference proteome</keyword>
<dbReference type="HOGENOM" id="CLU_1851920_0_0_7"/>
<dbReference type="OrthoDB" id="5459377at2"/>
<dbReference type="EMBL" id="CP002085">
    <property type="protein sequence ID" value="ADK83754.1"/>
    <property type="molecule type" value="Genomic_DNA"/>
</dbReference>
<dbReference type="KEGG" id="dbr:Deba_0379"/>
<feature type="region of interest" description="Disordered" evidence="1">
    <location>
        <begin position="86"/>
        <end position="141"/>
    </location>
</feature>
<dbReference type="Proteomes" id="UP000009047">
    <property type="component" value="Chromosome"/>
</dbReference>
<feature type="domain" description="Amphi-Trp" evidence="2">
    <location>
        <begin position="5"/>
        <end position="84"/>
    </location>
</feature>
<dbReference type="Pfam" id="PF20068">
    <property type="entry name" value="Amphi-Trp"/>
    <property type="match status" value="1"/>
</dbReference>
<reference evidence="3 4" key="1">
    <citation type="journal article" date="2010" name="Stand. Genomic Sci.">
        <title>Complete genome sequence of Desulfarculus baarsii type strain (2st14).</title>
        <authorList>
            <person name="Sun H."/>
            <person name="Spring S."/>
            <person name="Lapidus A."/>
            <person name="Davenport K."/>
            <person name="Del Rio T.G."/>
            <person name="Tice H."/>
            <person name="Nolan M."/>
            <person name="Copeland A."/>
            <person name="Cheng J.F."/>
            <person name="Lucas S."/>
            <person name="Tapia R."/>
            <person name="Goodwin L."/>
            <person name="Pitluck S."/>
            <person name="Ivanova N."/>
            <person name="Pagani I."/>
            <person name="Mavromatis K."/>
            <person name="Ovchinnikova G."/>
            <person name="Pati A."/>
            <person name="Chen A."/>
            <person name="Palaniappan K."/>
            <person name="Hauser L."/>
            <person name="Chang Y.J."/>
            <person name="Jeffries C.D."/>
            <person name="Detter J.C."/>
            <person name="Han C."/>
            <person name="Rohde M."/>
            <person name="Brambilla E."/>
            <person name="Goker M."/>
            <person name="Woyke T."/>
            <person name="Bristow J."/>
            <person name="Eisen J.A."/>
            <person name="Markowitz V."/>
            <person name="Hugenholtz P."/>
            <person name="Kyrpides N.C."/>
            <person name="Klenk H.P."/>
            <person name="Land M."/>
        </authorList>
    </citation>
    <scope>NUCLEOTIDE SEQUENCE [LARGE SCALE GENOMIC DNA]</scope>
    <source>
        <strain evidence="4">ATCC 33931 / DSM 2075 / LMG 7858 / VKM B-1802 / 2st14</strain>
    </source>
</reference>